<name>A0ABV9TEE4_9GAMM</name>
<evidence type="ECO:0000259" key="1">
    <source>
        <dbReference type="Pfam" id="PF13538"/>
    </source>
</evidence>
<dbReference type="CDD" id="cd18809">
    <property type="entry name" value="SF1_C_RecD"/>
    <property type="match status" value="1"/>
</dbReference>
<dbReference type="Proteomes" id="UP001595926">
    <property type="component" value="Unassembled WGS sequence"/>
</dbReference>
<proteinExistence type="predicted"/>
<sequence length="474" mass="54359">MQKNLLNKEKESLYLANGQKILLNKQQLAAISAIDSFLTSSKFFFLLSGYAGTGKTTIVKKVLEKYRGKAIVSASTKKASLVISQTTLFEGFTIHTLLGLRPDVKLEDFNPNDPEFSQIEPALLHRYNLIVIDEASMINSSLFELIKLEVNKSLTTKVIFIGDKAQIPPIGEDQSVVFEIEDFYELTSLVRQKQSNPLVELSKELRSFLKHDELPDFILNRRTLINAKGEGVYFCSSNEEFREKISEYFKESNFRENINFAKLIAWRNKTVMKSNQIIRELIFGEETGLLEKGDILTGYRAVRDSVKKNFIINNCVDYKVSSISERVCNKEGIFGYNVSLLERSKTFKTFDEKYVFVVDHLDKINLHNYADIHDKLLLISRADKSWLSYYEFRKNNLLMTDILVNLNGSIRAKSNEIKKDLDYGFAVTSHKAQGSTYNTVFILLKDILLNTKKQEMQQMLYVALTRSSNKVVIL</sequence>
<protein>
    <submittedName>
        <fullName evidence="2">ATP-dependent RecD-like DNA helicase</fullName>
    </submittedName>
</protein>
<dbReference type="SUPFAM" id="SSF52540">
    <property type="entry name" value="P-loop containing nucleoside triphosphate hydrolases"/>
    <property type="match status" value="1"/>
</dbReference>
<reference evidence="3" key="1">
    <citation type="journal article" date="2019" name="Int. J. Syst. Evol. Microbiol.">
        <title>The Global Catalogue of Microorganisms (GCM) 10K type strain sequencing project: providing services to taxonomists for standard genome sequencing and annotation.</title>
        <authorList>
            <consortium name="The Broad Institute Genomics Platform"/>
            <consortium name="The Broad Institute Genome Sequencing Center for Infectious Disease"/>
            <person name="Wu L."/>
            <person name="Ma J."/>
        </authorList>
    </citation>
    <scope>NUCLEOTIDE SEQUENCE [LARGE SCALE GENOMIC DNA]</scope>
    <source>
        <strain evidence="3">CGMCC 1.13718</strain>
    </source>
</reference>
<evidence type="ECO:0000313" key="2">
    <source>
        <dbReference type="EMBL" id="MFC4893043.1"/>
    </source>
</evidence>
<dbReference type="Pfam" id="PF13538">
    <property type="entry name" value="UvrD_C_2"/>
    <property type="match status" value="1"/>
</dbReference>
<dbReference type="RefSeq" id="WP_119330965.1">
    <property type="nucleotide sequence ID" value="NZ_JBHSJH010000003.1"/>
</dbReference>
<dbReference type="CDD" id="cd17933">
    <property type="entry name" value="DEXSc_RecD-like"/>
    <property type="match status" value="1"/>
</dbReference>
<organism evidence="2 3">
    <name type="scientific">Pseudofrancisella aestuarii</name>
    <dbReference type="NCBI Taxonomy" id="2670347"/>
    <lineage>
        <taxon>Bacteria</taxon>
        <taxon>Pseudomonadati</taxon>
        <taxon>Pseudomonadota</taxon>
        <taxon>Gammaproteobacteria</taxon>
        <taxon>Thiotrichales</taxon>
        <taxon>Francisellaceae</taxon>
        <taxon>Pseudofrancisella</taxon>
    </lineage>
</organism>
<dbReference type="EMBL" id="JBHSJH010000003">
    <property type="protein sequence ID" value="MFC4893043.1"/>
    <property type="molecule type" value="Genomic_DNA"/>
</dbReference>
<dbReference type="InterPro" id="IPR050534">
    <property type="entry name" value="Coronavir_polyprotein_1ab"/>
</dbReference>
<dbReference type="InterPro" id="IPR027785">
    <property type="entry name" value="UvrD-like_helicase_C"/>
</dbReference>
<comment type="caution">
    <text evidence="2">The sequence shown here is derived from an EMBL/GenBank/DDBJ whole genome shotgun (WGS) entry which is preliminary data.</text>
</comment>
<accession>A0ABV9TEE4</accession>
<gene>
    <name evidence="2" type="ORF">ACFPDQ_08260</name>
</gene>
<dbReference type="InterPro" id="IPR027417">
    <property type="entry name" value="P-loop_NTPase"/>
</dbReference>
<evidence type="ECO:0000313" key="3">
    <source>
        <dbReference type="Proteomes" id="UP001595926"/>
    </source>
</evidence>
<feature type="domain" description="UvrD-like helicase C-terminal" evidence="1">
    <location>
        <begin position="424"/>
        <end position="473"/>
    </location>
</feature>
<dbReference type="Pfam" id="PF13604">
    <property type="entry name" value="AAA_30"/>
    <property type="match status" value="1"/>
</dbReference>
<dbReference type="PANTHER" id="PTHR43788">
    <property type="entry name" value="DNA2/NAM7 HELICASE FAMILY MEMBER"/>
    <property type="match status" value="1"/>
</dbReference>
<keyword evidence="3" id="KW-1185">Reference proteome</keyword>
<dbReference type="Gene3D" id="3.40.50.300">
    <property type="entry name" value="P-loop containing nucleotide triphosphate hydrolases"/>
    <property type="match status" value="3"/>
</dbReference>